<keyword evidence="5" id="KW-0862">Zinc</keyword>
<organism evidence="7 8">
    <name type="scientific">Klebsiella pneumoniae</name>
    <dbReference type="NCBI Taxonomy" id="573"/>
    <lineage>
        <taxon>Bacteria</taxon>
        <taxon>Pseudomonadati</taxon>
        <taxon>Pseudomonadota</taxon>
        <taxon>Gammaproteobacteria</taxon>
        <taxon>Enterobacterales</taxon>
        <taxon>Enterobacteriaceae</taxon>
        <taxon>Klebsiella/Raoultella group</taxon>
        <taxon>Klebsiella</taxon>
        <taxon>Klebsiella pneumoniae complex</taxon>
    </lineage>
</organism>
<feature type="domain" description="Metallo-beta-lactamase" evidence="6">
    <location>
        <begin position="11"/>
        <end position="150"/>
    </location>
</feature>
<dbReference type="Gene3D" id="3.60.15.10">
    <property type="entry name" value="Ribonuclease Z/Hydroxyacylglutathione hydrolase-like"/>
    <property type="match status" value="1"/>
</dbReference>
<proteinExistence type="inferred from homology"/>
<dbReference type="CDD" id="cd07723">
    <property type="entry name" value="hydroxyacylglutathione_hydrolase_MBL-fold"/>
    <property type="match status" value="1"/>
</dbReference>
<dbReference type="InterPro" id="IPR035680">
    <property type="entry name" value="Clx_II_MBL"/>
</dbReference>
<evidence type="ECO:0000259" key="6">
    <source>
        <dbReference type="SMART" id="SM00849"/>
    </source>
</evidence>
<comment type="cofactor">
    <cofactor evidence="1">
        <name>Zn(2+)</name>
        <dbReference type="ChEBI" id="CHEBI:29105"/>
    </cofactor>
</comment>
<keyword evidence="3" id="KW-0479">Metal-binding</keyword>
<accession>A0A377TL15</accession>
<evidence type="ECO:0000256" key="3">
    <source>
        <dbReference type="ARBA" id="ARBA00022723"/>
    </source>
</evidence>
<dbReference type="InterPro" id="IPR001279">
    <property type="entry name" value="Metallo-B-lactamas"/>
</dbReference>
<dbReference type="PANTHER" id="PTHR43705:SF1">
    <property type="entry name" value="HYDROXYACYLGLUTATHIONE HYDROLASE GLOB"/>
    <property type="match status" value="1"/>
</dbReference>
<dbReference type="Pfam" id="PF00753">
    <property type="entry name" value="Lactamase_B"/>
    <property type="match status" value="1"/>
</dbReference>
<evidence type="ECO:0000256" key="1">
    <source>
        <dbReference type="ARBA" id="ARBA00001947"/>
    </source>
</evidence>
<evidence type="ECO:0000256" key="5">
    <source>
        <dbReference type="ARBA" id="ARBA00022833"/>
    </source>
</evidence>
<dbReference type="GO" id="GO:0046872">
    <property type="term" value="F:metal ion binding"/>
    <property type="evidence" value="ECO:0007669"/>
    <property type="project" value="UniProtKB-KW"/>
</dbReference>
<reference evidence="7 8" key="1">
    <citation type="submission" date="2018-06" db="EMBL/GenBank/DDBJ databases">
        <authorList>
            <consortium name="Pathogen Informatics"/>
            <person name="Doyle S."/>
        </authorList>
    </citation>
    <scope>NUCLEOTIDE SEQUENCE [LARGE SCALE GENOMIC DNA]</scope>
    <source>
        <strain evidence="7 8">NCTC9140</strain>
    </source>
</reference>
<name>A0A377TL15_KLEPN</name>
<dbReference type="InterPro" id="IPR036866">
    <property type="entry name" value="RibonucZ/Hydroxyglut_hydro"/>
</dbReference>
<evidence type="ECO:0000313" key="8">
    <source>
        <dbReference type="Proteomes" id="UP000254938"/>
    </source>
</evidence>
<keyword evidence="4 7" id="KW-0378">Hydrolase</keyword>
<comment type="similarity">
    <text evidence="2">Belongs to the metallo-beta-lactamase superfamily. Glyoxalase II family.</text>
</comment>
<sequence>MNLISIPAFQDNYIWVLSENNGRCIIVDPGEAAPVLAAIEENQWQPEAILLTHHHQDHVGGVKQLREKFPSIVVYGPAETQDKGVTQVVGDGDRLSILGHDFFHFLYARSHIRTYLLLQRTLSVLWRYDVFRRLRKAVRRYSRADVSIIYEN</sequence>
<dbReference type="SUPFAM" id="SSF56281">
    <property type="entry name" value="Metallo-hydrolase/oxidoreductase"/>
    <property type="match status" value="1"/>
</dbReference>
<dbReference type="PANTHER" id="PTHR43705">
    <property type="entry name" value="HYDROXYACYLGLUTATHIONE HYDROLASE"/>
    <property type="match status" value="1"/>
</dbReference>
<dbReference type="EC" id="3.1.2.6" evidence="7"/>
<evidence type="ECO:0000313" key="7">
    <source>
        <dbReference type="EMBL" id="STS80363.1"/>
    </source>
</evidence>
<dbReference type="AlphaFoldDB" id="A0A377TL15"/>
<dbReference type="Proteomes" id="UP000254938">
    <property type="component" value="Unassembled WGS sequence"/>
</dbReference>
<evidence type="ECO:0000256" key="4">
    <source>
        <dbReference type="ARBA" id="ARBA00022801"/>
    </source>
</evidence>
<dbReference type="InterPro" id="IPR050110">
    <property type="entry name" value="Glyoxalase_II_hydrolase"/>
</dbReference>
<dbReference type="EMBL" id="UGKQ01000007">
    <property type="protein sequence ID" value="STS80363.1"/>
    <property type="molecule type" value="Genomic_DNA"/>
</dbReference>
<protein>
    <submittedName>
        <fullName evidence="7">Hydroxyacylglutathione hydrolase</fullName>
        <ecNumber evidence="7">3.1.2.6</ecNumber>
    </submittedName>
</protein>
<dbReference type="GO" id="GO:0004416">
    <property type="term" value="F:hydroxyacylglutathione hydrolase activity"/>
    <property type="evidence" value="ECO:0007669"/>
    <property type="project" value="UniProtKB-EC"/>
</dbReference>
<gene>
    <name evidence="7" type="primary">gloB</name>
    <name evidence="7" type="ORF">NCTC9140_02074</name>
</gene>
<evidence type="ECO:0000256" key="2">
    <source>
        <dbReference type="ARBA" id="ARBA00006759"/>
    </source>
</evidence>
<dbReference type="SMART" id="SM00849">
    <property type="entry name" value="Lactamase_B"/>
    <property type="match status" value="1"/>
</dbReference>